<protein>
    <submittedName>
        <fullName evidence="1">Uncharacterized protein</fullName>
    </submittedName>
</protein>
<sequence>MKRRTFLAVTATTTTATVAGCLGGETLSAELADGETETFEASEGDEYDVAVEVEDGDNAVVYLRYDIEKTTEEIEDEDDAAAAIGGMFSGPLISDRVEGEETFEVEIEADGYYTVGVETGAASITIS</sequence>
<accession>A0A202EEB2</accession>
<dbReference type="AlphaFoldDB" id="A0A202EEB2"/>
<reference evidence="1 2" key="1">
    <citation type="submission" date="2017-02" db="EMBL/GenBank/DDBJ databases">
        <title>Natronthermophilus aegyptiacus gen. nov.,sp. nov., an aerobic, extremely halophilic alkalithermophilic archaeon isolated from the athalassohaline Wadi An Natrun, Egypt.</title>
        <authorList>
            <person name="Zhao B."/>
        </authorList>
    </citation>
    <scope>NUCLEOTIDE SEQUENCE [LARGE SCALE GENOMIC DNA]</scope>
    <source>
        <strain evidence="1 2">CGMCC 1.3597</strain>
    </source>
</reference>
<name>A0A202EEB2_9EURY</name>
<gene>
    <name evidence="1" type="ORF">B2G88_05665</name>
</gene>
<dbReference type="Proteomes" id="UP000196084">
    <property type="component" value="Unassembled WGS sequence"/>
</dbReference>
<dbReference type="RefSeq" id="WP_054863372.1">
    <property type="nucleotide sequence ID" value="NZ_MWPH01000001.1"/>
</dbReference>
<evidence type="ECO:0000313" key="1">
    <source>
        <dbReference type="EMBL" id="OVE86460.1"/>
    </source>
</evidence>
<dbReference type="PROSITE" id="PS51257">
    <property type="entry name" value="PROKAR_LIPOPROTEIN"/>
    <property type="match status" value="1"/>
</dbReference>
<organism evidence="1 2">
    <name type="scientific">Natronolimnobius baerhuensis</name>
    <dbReference type="NCBI Taxonomy" id="253108"/>
    <lineage>
        <taxon>Archaea</taxon>
        <taxon>Methanobacteriati</taxon>
        <taxon>Methanobacteriota</taxon>
        <taxon>Stenosarchaea group</taxon>
        <taxon>Halobacteria</taxon>
        <taxon>Halobacteriales</taxon>
        <taxon>Natrialbaceae</taxon>
        <taxon>Natronolimnobius</taxon>
    </lineage>
</organism>
<comment type="caution">
    <text evidence="1">The sequence shown here is derived from an EMBL/GenBank/DDBJ whole genome shotgun (WGS) entry which is preliminary data.</text>
</comment>
<proteinExistence type="predicted"/>
<keyword evidence="2" id="KW-1185">Reference proteome</keyword>
<dbReference type="OrthoDB" id="381574at2157"/>
<evidence type="ECO:0000313" key="2">
    <source>
        <dbReference type="Proteomes" id="UP000196084"/>
    </source>
</evidence>
<dbReference type="EMBL" id="MWPH01000001">
    <property type="protein sequence ID" value="OVE86460.1"/>
    <property type="molecule type" value="Genomic_DNA"/>
</dbReference>